<evidence type="ECO:0000313" key="2">
    <source>
        <dbReference type="Proteomes" id="UP000799755"/>
    </source>
</evidence>
<gene>
    <name evidence="1" type="ORF">BDR25DRAFT_349064</name>
</gene>
<organism evidence="1 2">
    <name type="scientific">Lindgomyces ingoldianus</name>
    <dbReference type="NCBI Taxonomy" id="673940"/>
    <lineage>
        <taxon>Eukaryota</taxon>
        <taxon>Fungi</taxon>
        <taxon>Dikarya</taxon>
        <taxon>Ascomycota</taxon>
        <taxon>Pezizomycotina</taxon>
        <taxon>Dothideomycetes</taxon>
        <taxon>Pleosporomycetidae</taxon>
        <taxon>Pleosporales</taxon>
        <taxon>Lindgomycetaceae</taxon>
        <taxon>Lindgomyces</taxon>
    </lineage>
</organism>
<dbReference type="EMBL" id="MU003493">
    <property type="protein sequence ID" value="KAF2477170.1"/>
    <property type="molecule type" value="Genomic_DNA"/>
</dbReference>
<proteinExistence type="predicted"/>
<accession>A0ACB6RFS0</accession>
<evidence type="ECO:0000313" key="1">
    <source>
        <dbReference type="EMBL" id="KAF2477170.1"/>
    </source>
</evidence>
<dbReference type="Proteomes" id="UP000799755">
    <property type="component" value="Unassembled WGS sequence"/>
</dbReference>
<keyword evidence="2" id="KW-1185">Reference proteome</keyword>
<comment type="caution">
    <text evidence="1">The sequence shown here is derived from an EMBL/GenBank/DDBJ whole genome shotgun (WGS) entry which is preliminary data.</text>
</comment>
<name>A0ACB6RFS0_9PLEO</name>
<sequence>MPSLWFSRRSFTSVILANSSKDVRSCLTKTDKSTTDSRALTLHHLYSMLVYHMISLLDYPLVTASILREIYSLASTIGTVSANVVLFRSMVKRFSTIPGRSSPYHSAIIAQADSKFGYEVLTDEDMFLDLVSTEVVKFDGAICSFNAVVIRSKILTISDSLVTILLAYSRVYGWRESLQTQVKSRRSKLTSTIGTKDARDARIIRIQYWYIPWGHCTHPLTTSPKALRACATSNYEATANANVIITRESTDAGRIFIWAPAQSKYLILWTCTHKENSCYIMTSYPPTLESSPSLRDSLTGGVMDATIVLGEYSSKNLKRRSPLAPELRSNYISSRAISKREDLSVFKGSTAASKWYLFIDNYTNGMRWDVDVGMVILVRLRRRRRFWRSEPGWYGALKLQSSCSTCSV</sequence>
<protein>
    <submittedName>
        <fullName evidence="1">Uncharacterized protein</fullName>
    </submittedName>
</protein>
<reference evidence="1" key="1">
    <citation type="journal article" date="2020" name="Stud. Mycol.">
        <title>101 Dothideomycetes genomes: a test case for predicting lifestyles and emergence of pathogens.</title>
        <authorList>
            <person name="Haridas S."/>
            <person name="Albert R."/>
            <person name="Binder M."/>
            <person name="Bloem J."/>
            <person name="Labutti K."/>
            <person name="Salamov A."/>
            <person name="Andreopoulos B."/>
            <person name="Baker S."/>
            <person name="Barry K."/>
            <person name="Bills G."/>
            <person name="Bluhm B."/>
            <person name="Cannon C."/>
            <person name="Castanera R."/>
            <person name="Culley D."/>
            <person name="Daum C."/>
            <person name="Ezra D."/>
            <person name="Gonzalez J."/>
            <person name="Henrissat B."/>
            <person name="Kuo A."/>
            <person name="Liang C."/>
            <person name="Lipzen A."/>
            <person name="Lutzoni F."/>
            <person name="Magnuson J."/>
            <person name="Mondo S."/>
            <person name="Nolan M."/>
            <person name="Ohm R."/>
            <person name="Pangilinan J."/>
            <person name="Park H.-J."/>
            <person name="Ramirez L."/>
            <person name="Alfaro M."/>
            <person name="Sun H."/>
            <person name="Tritt A."/>
            <person name="Yoshinaga Y."/>
            <person name="Zwiers L.-H."/>
            <person name="Turgeon B."/>
            <person name="Goodwin S."/>
            <person name="Spatafora J."/>
            <person name="Crous P."/>
            <person name="Grigoriev I."/>
        </authorList>
    </citation>
    <scope>NUCLEOTIDE SEQUENCE</scope>
    <source>
        <strain evidence="1">ATCC 200398</strain>
    </source>
</reference>